<keyword evidence="1" id="KW-0378">Hydrolase</keyword>
<keyword evidence="4" id="KW-1185">Reference proteome</keyword>
<dbReference type="InterPro" id="IPR032466">
    <property type="entry name" value="Metal_Hydrolase"/>
</dbReference>
<dbReference type="EMBL" id="CP141261">
    <property type="protein sequence ID" value="WRL64008.1"/>
    <property type="molecule type" value="Genomic_DNA"/>
</dbReference>
<evidence type="ECO:0000313" key="4">
    <source>
        <dbReference type="Proteomes" id="UP001324287"/>
    </source>
</evidence>
<evidence type="ECO:0000313" key="3">
    <source>
        <dbReference type="EMBL" id="WRL64008.1"/>
    </source>
</evidence>
<evidence type="ECO:0000259" key="2">
    <source>
        <dbReference type="Pfam" id="PF01979"/>
    </source>
</evidence>
<protein>
    <submittedName>
        <fullName evidence="3">Amidohydrolase family protein</fullName>
    </submittedName>
</protein>
<dbReference type="InterPro" id="IPR011059">
    <property type="entry name" value="Metal-dep_hydrolase_composite"/>
</dbReference>
<dbReference type="SUPFAM" id="SSF51556">
    <property type="entry name" value="Metallo-dependent hydrolases"/>
    <property type="match status" value="1"/>
</dbReference>
<dbReference type="RefSeq" id="WP_324275338.1">
    <property type="nucleotide sequence ID" value="NZ_CP141261.1"/>
</dbReference>
<dbReference type="Gene3D" id="3.20.20.140">
    <property type="entry name" value="Metal-dependent hydrolases"/>
    <property type="match status" value="1"/>
</dbReference>
<accession>A0ABZ1B2D4</accession>
<sequence length="141" mass="14957">METAARADLLITDAELVATVDDARREIPGGWVAVTAGAISGLGGPGDPRPDAERTIDARGCLVTPGLVNTHHHLYQNLTRAYAPALTGGLFDWLVTLYPLWARLDEEAAYVSAYVGLTELALSGCTTSTDHLYVHPRGAAT</sequence>
<dbReference type="Pfam" id="PF01979">
    <property type="entry name" value="Amidohydro_1"/>
    <property type="match status" value="1"/>
</dbReference>
<evidence type="ECO:0000256" key="1">
    <source>
        <dbReference type="ARBA" id="ARBA00022801"/>
    </source>
</evidence>
<gene>
    <name evidence="3" type="ORF">U6N30_31200</name>
</gene>
<proteinExistence type="predicted"/>
<dbReference type="Gene3D" id="2.30.40.10">
    <property type="entry name" value="Urease, subunit C, domain 1"/>
    <property type="match status" value="1"/>
</dbReference>
<dbReference type="SUPFAM" id="SSF51338">
    <property type="entry name" value="Composite domain of metallo-dependent hydrolases"/>
    <property type="match status" value="1"/>
</dbReference>
<organism evidence="3 4">
    <name type="scientific">Blastococcus brunescens</name>
    <dbReference type="NCBI Taxonomy" id="1564165"/>
    <lineage>
        <taxon>Bacteria</taxon>
        <taxon>Bacillati</taxon>
        <taxon>Actinomycetota</taxon>
        <taxon>Actinomycetes</taxon>
        <taxon>Geodermatophilales</taxon>
        <taxon>Geodermatophilaceae</taxon>
        <taxon>Blastococcus</taxon>
    </lineage>
</organism>
<dbReference type="InterPro" id="IPR006680">
    <property type="entry name" value="Amidohydro-rel"/>
</dbReference>
<feature type="domain" description="Amidohydrolase-related" evidence="2">
    <location>
        <begin position="62"/>
        <end position="138"/>
    </location>
</feature>
<dbReference type="Proteomes" id="UP001324287">
    <property type="component" value="Chromosome"/>
</dbReference>
<dbReference type="PANTHER" id="PTHR43794:SF11">
    <property type="entry name" value="AMIDOHYDROLASE-RELATED DOMAIN-CONTAINING PROTEIN"/>
    <property type="match status" value="1"/>
</dbReference>
<dbReference type="PANTHER" id="PTHR43794">
    <property type="entry name" value="AMINOHYDROLASE SSNA-RELATED"/>
    <property type="match status" value="1"/>
</dbReference>
<reference evidence="3 4" key="1">
    <citation type="submission" date="2023-12" db="EMBL/GenBank/DDBJ databases">
        <title>Blastococcus brunescens sp. nov., an actonobacterium isolated from sandstone collected in sahara desert.</title>
        <authorList>
            <person name="Gtari M."/>
            <person name="Ghodhbane F."/>
        </authorList>
    </citation>
    <scope>NUCLEOTIDE SEQUENCE [LARGE SCALE GENOMIC DNA]</scope>
    <source>
        <strain evidence="3 4">BMG 8361</strain>
    </source>
</reference>
<name>A0ABZ1B2D4_9ACTN</name>
<dbReference type="InterPro" id="IPR050287">
    <property type="entry name" value="MTA/SAH_deaminase"/>
</dbReference>